<evidence type="ECO:0000313" key="1">
    <source>
        <dbReference type="EnsemblMetazoa" id="GBRI019218-PA"/>
    </source>
</evidence>
<keyword evidence="2" id="KW-1185">Reference proteome</keyword>
<sequence>CSRKPLYRGNNIEKNNATTNNVASKHNEDFECYDSKKEAADVKEIQRSKSDEHSALDYLCPQCSKEFNYCGRKGVIKRLRSSHCVGMRGVPINSVYKPQLAALAAGNNDDQSNDPNAGFLVSTDDVDYGEEFRTQALWCRHINVECNFHKRGFSQVD</sequence>
<protein>
    <submittedName>
        <fullName evidence="1">Uncharacterized protein</fullName>
    </submittedName>
</protein>
<dbReference type="AlphaFoldDB" id="A0A1A9WGV1"/>
<evidence type="ECO:0000313" key="2">
    <source>
        <dbReference type="Proteomes" id="UP000091820"/>
    </source>
</evidence>
<name>A0A1A9WGV1_9MUSC</name>
<proteinExistence type="predicted"/>
<dbReference type="EnsemblMetazoa" id="GBRI019218-RA">
    <property type="protein sequence ID" value="GBRI019218-PA"/>
    <property type="gene ID" value="GBRI019218"/>
</dbReference>
<dbReference type="Proteomes" id="UP000091820">
    <property type="component" value="Unassembled WGS sequence"/>
</dbReference>
<accession>A0A1A9WGV1</accession>
<reference evidence="1" key="2">
    <citation type="submission" date="2020-05" db="UniProtKB">
        <authorList>
            <consortium name="EnsemblMetazoa"/>
        </authorList>
    </citation>
    <scope>IDENTIFICATION</scope>
    <source>
        <strain evidence="1">IAEA</strain>
    </source>
</reference>
<dbReference type="STRING" id="37001.A0A1A9WGV1"/>
<organism evidence="1 2">
    <name type="scientific">Glossina brevipalpis</name>
    <dbReference type="NCBI Taxonomy" id="37001"/>
    <lineage>
        <taxon>Eukaryota</taxon>
        <taxon>Metazoa</taxon>
        <taxon>Ecdysozoa</taxon>
        <taxon>Arthropoda</taxon>
        <taxon>Hexapoda</taxon>
        <taxon>Insecta</taxon>
        <taxon>Pterygota</taxon>
        <taxon>Neoptera</taxon>
        <taxon>Endopterygota</taxon>
        <taxon>Diptera</taxon>
        <taxon>Brachycera</taxon>
        <taxon>Muscomorpha</taxon>
        <taxon>Hippoboscoidea</taxon>
        <taxon>Glossinidae</taxon>
        <taxon>Glossina</taxon>
    </lineage>
</organism>
<dbReference type="VEuPathDB" id="VectorBase:GBRI019218"/>
<reference evidence="2" key="1">
    <citation type="submission" date="2014-03" db="EMBL/GenBank/DDBJ databases">
        <authorList>
            <person name="Aksoy S."/>
            <person name="Warren W."/>
            <person name="Wilson R.K."/>
        </authorList>
    </citation>
    <scope>NUCLEOTIDE SEQUENCE [LARGE SCALE GENOMIC DNA]</scope>
    <source>
        <strain evidence="2">IAEA</strain>
    </source>
</reference>